<name>A0A8X6SNS0_TRICX</name>
<dbReference type="Gene3D" id="3.30.420.10">
    <property type="entry name" value="Ribonuclease H-like superfamily/Ribonuclease H"/>
    <property type="match status" value="1"/>
</dbReference>
<protein>
    <recommendedName>
        <fullName evidence="4">Transposase</fullName>
    </recommendedName>
</protein>
<dbReference type="AlphaFoldDB" id="A0A8X6SNS0"/>
<evidence type="ECO:0008006" key="4">
    <source>
        <dbReference type="Google" id="ProtNLM"/>
    </source>
</evidence>
<feature type="signal peptide" evidence="1">
    <location>
        <begin position="1"/>
        <end position="19"/>
    </location>
</feature>
<proteinExistence type="predicted"/>
<keyword evidence="1" id="KW-0732">Signal</keyword>
<organism evidence="2 3">
    <name type="scientific">Trichonephila clavipes</name>
    <name type="common">Golden silk orbweaver</name>
    <name type="synonym">Nephila clavipes</name>
    <dbReference type="NCBI Taxonomy" id="2585209"/>
    <lineage>
        <taxon>Eukaryota</taxon>
        <taxon>Metazoa</taxon>
        <taxon>Ecdysozoa</taxon>
        <taxon>Arthropoda</taxon>
        <taxon>Chelicerata</taxon>
        <taxon>Arachnida</taxon>
        <taxon>Araneae</taxon>
        <taxon>Araneomorphae</taxon>
        <taxon>Entelegynae</taxon>
        <taxon>Araneoidea</taxon>
        <taxon>Nephilidae</taxon>
        <taxon>Trichonephila</taxon>
    </lineage>
</organism>
<evidence type="ECO:0000256" key="1">
    <source>
        <dbReference type="SAM" id="SignalP"/>
    </source>
</evidence>
<evidence type="ECO:0000313" key="2">
    <source>
        <dbReference type="EMBL" id="GFY16856.1"/>
    </source>
</evidence>
<dbReference type="EMBL" id="BMAU01021342">
    <property type="protein sequence ID" value="GFY16856.1"/>
    <property type="molecule type" value="Genomic_DNA"/>
</dbReference>
<sequence length="95" mass="11129">MPDHIRLVFLCLTAGQILPWPAISPDLYPIERVWDMMERRLYLSGNADNLTRQFEQISQEISRRPSGCFITLHHVVWQFASRLELGQHLIELVTL</sequence>
<gene>
    <name evidence="2" type="primary">NCL1_36290</name>
    <name evidence="2" type="ORF">TNCV_3689141</name>
</gene>
<comment type="caution">
    <text evidence="2">The sequence shown here is derived from an EMBL/GenBank/DDBJ whole genome shotgun (WGS) entry which is preliminary data.</text>
</comment>
<dbReference type="Proteomes" id="UP000887159">
    <property type="component" value="Unassembled WGS sequence"/>
</dbReference>
<reference evidence="2" key="1">
    <citation type="submission" date="2020-08" db="EMBL/GenBank/DDBJ databases">
        <title>Multicomponent nature underlies the extraordinary mechanical properties of spider dragline silk.</title>
        <authorList>
            <person name="Kono N."/>
            <person name="Nakamura H."/>
            <person name="Mori M."/>
            <person name="Yoshida Y."/>
            <person name="Ohtoshi R."/>
            <person name="Malay A.D."/>
            <person name="Moran D.A.P."/>
            <person name="Tomita M."/>
            <person name="Numata K."/>
            <person name="Arakawa K."/>
        </authorList>
    </citation>
    <scope>NUCLEOTIDE SEQUENCE</scope>
</reference>
<evidence type="ECO:0000313" key="3">
    <source>
        <dbReference type="Proteomes" id="UP000887159"/>
    </source>
</evidence>
<keyword evidence="3" id="KW-1185">Reference proteome</keyword>
<feature type="chain" id="PRO_5036455633" description="Transposase" evidence="1">
    <location>
        <begin position="20"/>
        <end position="95"/>
    </location>
</feature>
<dbReference type="InterPro" id="IPR036397">
    <property type="entry name" value="RNaseH_sf"/>
</dbReference>
<dbReference type="GO" id="GO:0003676">
    <property type="term" value="F:nucleic acid binding"/>
    <property type="evidence" value="ECO:0007669"/>
    <property type="project" value="InterPro"/>
</dbReference>
<accession>A0A8X6SNS0</accession>